<dbReference type="PANTHER" id="PTHR43094">
    <property type="entry name" value="AMINOTRANSFERASE"/>
    <property type="match status" value="1"/>
</dbReference>
<proteinExistence type="inferred from homology"/>
<dbReference type="OrthoDB" id="9807885at2"/>
<dbReference type="RefSeq" id="WP_063234393.1">
    <property type="nucleotide sequence ID" value="NZ_BCVO01000015.1"/>
</dbReference>
<organism evidence="6 7">
    <name type="scientific">Peribacillus simplex NBRC 15720 = DSM 1321</name>
    <dbReference type="NCBI Taxonomy" id="1349754"/>
    <lineage>
        <taxon>Bacteria</taxon>
        <taxon>Bacillati</taxon>
        <taxon>Bacillota</taxon>
        <taxon>Bacilli</taxon>
        <taxon>Bacillales</taxon>
        <taxon>Bacillaceae</taxon>
        <taxon>Peribacillus</taxon>
    </lineage>
</organism>
<dbReference type="Gene3D" id="3.90.1150.10">
    <property type="entry name" value="Aspartate Aminotransferase, domain 1"/>
    <property type="match status" value="1"/>
</dbReference>
<evidence type="ECO:0000313" key="7">
    <source>
        <dbReference type="Proteomes" id="UP000214618"/>
    </source>
</evidence>
<evidence type="ECO:0000256" key="1">
    <source>
        <dbReference type="ARBA" id="ARBA00008954"/>
    </source>
</evidence>
<dbReference type="GeneID" id="56475795"/>
<dbReference type="InterPro" id="IPR049704">
    <property type="entry name" value="Aminotrans_3_PPA_site"/>
</dbReference>
<evidence type="ECO:0000256" key="2">
    <source>
        <dbReference type="ARBA" id="ARBA00022576"/>
    </source>
</evidence>
<dbReference type="Proteomes" id="UP000214618">
    <property type="component" value="Chromosome"/>
</dbReference>
<reference evidence="6 7" key="1">
    <citation type="submission" date="2016-10" db="EMBL/GenBank/DDBJ databases">
        <title>The whole genome sequencing and assembly of Bacillus simplex DSM 1321 strain.</title>
        <authorList>
            <person name="Park M.-K."/>
            <person name="Lee Y.-J."/>
            <person name="Yi H."/>
            <person name="Bahn Y.-S."/>
            <person name="Kim J.F."/>
            <person name="Lee D.-W."/>
        </authorList>
    </citation>
    <scope>NUCLEOTIDE SEQUENCE [LARGE SCALE GENOMIC DNA]</scope>
    <source>
        <strain evidence="6 7">DSM 1321</strain>
    </source>
</reference>
<evidence type="ECO:0000313" key="6">
    <source>
        <dbReference type="EMBL" id="ASS96647.1"/>
    </source>
</evidence>
<dbReference type="GO" id="GO:0030170">
    <property type="term" value="F:pyridoxal phosphate binding"/>
    <property type="evidence" value="ECO:0007669"/>
    <property type="project" value="InterPro"/>
</dbReference>
<keyword evidence="4 5" id="KW-0663">Pyridoxal phosphate</keyword>
<evidence type="ECO:0000256" key="5">
    <source>
        <dbReference type="RuleBase" id="RU003560"/>
    </source>
</evidence>
<dbReference type="FunFam" id="3.40.640.10:FF:000014">
    <property type="entry name" value="Adenosylmethionine-8-amino-7-oxononanoate aminotransferase, probable"/>
    <property type="match status" value="1"/>
</dbReference>
<evidence type="ECO:0000256" key="3">
    <source>
        <dbReference type="ARBA" id="ARBA00022679"/>
    </source>
</evidence>
<sequence>MEQSSLIKPVLGGAYPTISHGQGVFLYDKEGKDYLDASSGAVTANIGHGVQEIIEAMVKQAKQVSFVYRSQFTSDAAEKLAGKIAELTKGELTYSFFVNSGSEATETALKIAIQHWQEKGKPKKQKIISRWMSYHGITMGALSMSGHPIRRERFTPLLESYPSVSPPYCYRCPLQLDPHTCGMACASELEASIRRIGSENIAAFIAEPVIGAAGGAIVPPDGYFRKLKKICEDNDILFIADEVMTGFGRTGRMLASEYWDVEPDIVTFGKGMSGGYTPIAAAVMTKNVMEPIMKGSKSIIGGHTLSANPLSCAVSLAVLEYVERNELVEKSADRGNYLIRGLKKLAGKYSFIGDIRGRGLLIGIEFVQEKETKVPFPKEADVTSEIIELGMRNGILLYPAAAGLDGVTGAAIIISPPLTITEEECAELLMRADITFGQFNESIGKRPSQQGSES</sequence>
<accession>A0A223EN10</accession>
<dbReference type="InterPro" id="IPR015424">
    <property type="entry name" value="PyrdxlP-dep_Trfase"/>
</dbReference>
<keyword evidence="3 6" id="KW-0808">Transferase</keyword>
<name>A0A223EN10_9BACI</name>
<dbReference type="InterPro" id="IPR005814">
    <property type="entry name" value="Aminotrans_3"/>
</dbReference>
<keyword evidence="2 6" id="KW-0032">Aminotransferase</keyword>
<dbReference type="EMBL" id="CP017704">
    <property type="protein sequence ID" value="ASS96647.1"/>
    <property type="molecule type" value="Genomic_DNA"/>
</dbReference>
<dbReference type="InterPro" id="IPR015421">
    <property type="entry name" value="PyrdxlP-dep_Trfase_major"/>
</dbReference>
<evidence type="ECO:0000256" key="4">
    <source>
        <dbReference type="ARBA" id="ARBA00022898"/>
    </source>
</evidence>
<protein>
    <submittedName>
        <fullName evidence="6">Aspartate aminotransferase family protein</fullName>
    </submittedName>
</protein>
<dbReference type="PANTHER" id="PTHR43094:SF1">
    <property type="entry name" value="AMINOTRANSFERASE CLASS-III"/>
    <property type="match status" value="1"/>
</dbReference>
<dbReference type="InterPro" id="IPR015422">
    <property type="entry name" value="PyrdxlP-dep_Trfase_small"/>
</dbReference>
<dbReference type="Pfam" id="PF00202">
    <property type="entry name" value="Aminotran_3"/>
    <property type="match status" value="1"/>
</dbReference>
<comment type="similarity">
    <text evidence="1 5">Belongs to the class-III pyridoxal-phosphate-dependent aminotransferase family.</text>
</comment>
<dbReference type="NCBIfam" id="NF005375">
    <property type="entry name" value="PRK06917.1"/>
    <property type="match status" value="1"/>
</dbReference>
<dbReference type="CDD" id="cd00610">
    <property type="entry name" value="OAT_like"/>
    <property type="match status" value="1"/>
</dbReference>
<dbReference type="PROSITE" id="PS00600">
    <property type="entry name" value="AA_TRANSFER_CLASS_3"/>
    <property type="match status" value="1"/>
</dbReference>
<dbReference type="GO" id="GO:0008483">
    <property type="term" value="F:transaminase activity"/>
    <property type="evidence" value="ECO:0007669"/>
    <property type="project" value="UniProtKB-KW"/>
</dbReference>
<dbReference type="Gene3D" id="3.40.640.10">
    <property type="entry name" value="Type I PLP-dependent aspartate aminotransferase-like (Major domain)"/>
    <property type="match status" value="1"/>
</dbReference>
<gene>
    <name evidence="6" type="ORF">BS1321_23710</name>
</gene>
<dbReference type="SUPFAM" id="SSF53383">
    <property type="entry name" value="PLP-dependent transferases"/>
    <property type="match status" value="1"/>
</dbReference>
<dbReference type="AlphaFoldDB" id="A0A223EN10"/>